<organism evidence="9 10">
    <name type="scientific">Paenibacillus riograndensis SBR5</name>
    <dbReference type="NCBI Taxonomy" id="1073571"/>
    <lineage>
        <taxon>Bacteria</taxon>
        <taxon>Bacillati</taxon>
        <taxon>Bacillota</taxon>
        <taxon>Bacilli</taxon>
        <taxon>Bacillales</taxon>
        <taxon>Paenibacillaceae</taxon>
        <taxon>Paenibacillus</taxon>
        <taxon>Paenibacillus sonchi group</taxon>
    </lineage>
</organism>
<reference evidence="10" key="1">
    <citation type="submission" date="2015-03" db="EMBL/GenBank/DDBJ databases">
        <authorList>
            <person name="Wibberg D."/>
        </authorList>
    </citation>
    <scope>NUCLEOTIDE SEQUENCE [LARGE SCALE GENOMIC DNA]</scope>
</reference>
<evidence type="ECO:0000256" key="3">
    <source>
        <dbReference type="ARBA" id="ARBA00022679"/>
    </source>
</evidence>
<dbReference type="InterPro" id="IPR005195">
    <property type="entry name" value="Glyco_hydro_65_M"/>
</dbReference>
<feature type="domain" description="Glycoside hydrolase family 65 central catalytic" evidence="6">
    <location>
        <begin position="319"/>
        <end position="680"/>
    </location>
</feature>
<dbReference type="Gene3D" id="2.60.420.10">
    <property type="entry name" value="Maltose phosphorylase, domain 3"/>
    <property type="match status" value="1"/>
</dbReference>
<dbReference type="InterPro" id="IPR017045">
    <property type="entry name" value="Malt_Pase/Glycosyl_Hdrlase"/>
</dbReference>
<evidence type="ECO:0000313" key="10">
    <source>
        <dbReference type="Proteomes" id="UP000033163"/>
    </source>
</evidence>
<dbReference type="Pfam" id="PF03633">
    <property type="entry name" value="Glyco_hydro_65C"/>
    <property type="match status" value="1"/>
</dbReference>
<keyword evidence="2 9" id="KW-0328">Glycosyltransferase</keyword>
<dbReference type="PANTHER" id="PTHR11051:SF8">
    <property type="entry name" value="PROTEIN-GLUCOSYLGALACTOSYLHYDROXYLYSINE GLUCOSIDASE"/>
    <property type="match status" value="1"/>
</dbReference>
<dbReference type="GO" id="GO:0047656">
    <property type="term" value="F:alpha,alpha-trehalose phosphorylase activity"/>
    <property type="evidence" value="ECO:0007669"/>
    <property type="project" value="UniProtKB-EC"/>
</dbReference>
<feature type="binding site" evidence="5">
    <location>
        <begin position="353"/>
        <end position="354"/>
    </location>
    <ligand>
        <name>substrate</name>
    </ligand>
</feature>
<evidence type="ECO:0000259" key="6">
    <source>
        <dbReference type="Pfam" id="PF03632"/>
    </source>
</evidence>
<dbReference type="PATRIC" id="fig|1073571.4.peg.1798"/>
<dbReference type="SUPFAM" id="SSF48208">
    <property type="entry name" value="Six-hairpin glycosidases"/>
    <property type="match status" value="1"/>
</dbReference>
<dbReference type="GO" id="GO:0004553">
    <property type="term" value="F:hydrolase activity, hydrolyzing O-glycosyl compounds"/>
    <property type="evidence" value="ECO:0007669"/>
    <property type="project" value="TreeGrafter"/>
</dbReference>
<evidence type="ECO:0000259" key="8">
    <source>
        <dbReference type="Pfam" id="PF03636"/>
    </source>
</evidence>
<dbReference type="GO" id="GO:0005975">
    <property type="term" value="P:carbohydrate metabolic process"/>
    <property type="evidence" value="ECO:0007669"/>
    <property type="project" value="InterPro"/>
</dbReference>
<dbReference type="RefSeq" id="WP_020426999.1">
    <property type="nucleotide sequence ID" value="NZ_AGBD01000275.1"/>
</dbReference>
<name>A0A0E4HBY8_9BACL</name>
<dbReference type="Gene3D" id="2.70.98.40">
    <property type="entry name" value="Glycoside hydrolase, family 65, N-terminal domain"/>
    <property type="match status" value="1"/>
</dbReference>
<accession>A0A0E4HBY8</accession>
<proteinExistence type="inferred from homology"/>
<dbReference type="GO" id="GO:0030246">
    <property type="term" value="F:carbohydrate binding"/>
    <property type="evidence" value="ECO:0007669"/>
    <property type="project" value="InterPro"/>
</dbReference>
<feature type="binding site" evidence="5">
    <location>
        <begin position="592"/>
        <end position="593"/>
    </location>
    <ligand>
        <name>substrate</name>
    </ligand>
</feature>
<keyword evidence="3 9" id="KW-0808">Transferase</keyword>
<protein>
    <submittedName>
        <fullName evidence="9">Alpha,alpha-trehalose phosphorylase</fullName>
        <ecNumber evidence="9">2.4.1.64</ecNumber>
    </submittedName>
</protein>
<dbReference type="PIRSF" id="PIRSF036289">
    <property type="entry name" value="Glycosyl_hydrolase_malt_phosph"/>
    <property type="match status" value="1"/>
</dbReference>
<dbReference type="InterPro" id="IPR011013">
    <property type="entry name" value="Gal_mutarotase_sf_dom"/>
</dbReference>
<dbReference type="InterPro" id="IPR005196">
    <property type="entry name" value="Glyco_hydro_65_N"/>
</dbReference>
<evidence type="ECO:0000256" key="5">
    <source>
        <dbReference type="PIRSR" id="PIRSR036289-51"/>
    </source>
</evidence>
<feature type="domain" description="Glycoside hydrolase family 65 C-terminal" evidence="7">
    <location>
        <begin position="689"/>
        <end position="750"/>
    </location>
</feature>
<evidence type="ECO:0000313" key="9">
    <source>
        <dbReference type="EMBL" id="CQR54089.1"/>
    </source>
</evidence>
<dbReference type="AlphaFoldDB" id="A0A0E4HBY8"/>
<dbReference type="InterPro" id="IPR005194">
    <property type="entry name" value="Glyco_hydro_65_C"/>
</dbReference>
<feature type="domain" description="Glycoside hydrolase family 65 N-terminal" evidence="8">
    <location>
        <begin position="9"/>
        <end position="258"/>
    </location>
</feature>
<evidence type="ECO:0000256" key="2">
    <source>
        <dbReference type="ARBA" id="ARBA00022676"/>
    </source>
</evidence>
<dbReference type="Pfam" id="PF03632">
    <property type="entry name" value="Glyco_hydro_65m"/>
    <property type="match status" value="1"/>
</dbReference>
<dbReference type="Gene3D" id="1.50.10.10">
    <property type="match status" value="1"/>
</dbReference>
<dbReference type="PANTHER" id="PTHR11051">
    <property type="entry name" value="GLYCOSYL HYDROLASE-RELATED"/>
    <property type="match status" value="1"/>
</dbReference>
<dbReference type="SUPFAM" id="SSF74650">
    <property type="entry name" value="Galactose mutarotase-like"/>
    <property type="match status" value="1"/>
</dbReference>
<dbReference type="InterPro" id="IPR012341">
    <property type="entry name" value="6hp_glycosidase-like_sf"/>
</dbReference>
<feature type="active site" description="Proton donor" evidence="4">
    <location>
        <position position="480"/>
    </location>
</feature>
<dbReference type="EC" id="2.4.1.64" evidence="9"/>
<dbReference type="InterPro" id="IPR037018">
    <property type="entry name" value="GH65_N"/>
</dbReference>
<evidence type="ECO:0000256" key="1">
    <source>
        <dbReference type="ARBA" id="ARBA00006768"/>
    </source>
</evidence>
<comment type="similarity">
    <text evidence="1">Belongs to the glycosyl hydrolase 65 family.</text>
</comment>
<dbReference type="Pfam" id="PF03636">
    <property type="entry name" value="Glyco_hydro_65N"/>
    <property type="match status" value="1"/>
</dbReference>
<gene>
    <name evidence="9" type="primary">treP1</name>
    <name evidence="9" type="ORF">PRIO_1717</name>
</gene>
<dbReference type="Proteomes" id="UP000033163">
    <property type="component" value="Chromosome I"/>
</dbReference>
<dbReference type="EMBL" id="LN831776">
    <property type="protein sequence ID" value="CQR54089.1"/>
    <property type="molecule type" value="Genomic_DNA"/>
</dbReference>
<dbReference type="KEGG" id="pri:PRIO_1717"/>
<sequence>MSWSISGHGLSADALLNLESIFALGNGYLGVRGNFEEGYANPDLQSIRGTYLNAFHDVIRIPYGEKLFAFPDNQQKLVNVIDAQDVRIYIGEEEELVTLTEESILGYERILHLDKGYSERRVHWKSSTGKELKLRFRRLVSFTHKELFAIDIYIEPVNFTGRIKVVSRVNGEVSNYSNPNDPRVAAGHSKLLSVAGCGVQEEFLYVEDKTSVSALHTCCVTRHQWDGNWQTEAHASAAEGTVTATAELRGPLNLTKWNIYTDTLRHEEHLVEKGIGLHKALQGMSMDDLLTEQQAYLQDFWKRSDVVIENDQLLQEGIRFNLYQLLQSAGRDGHSNISAKGLSGEGYEGHYFWDTEIYMLPVFLMTSPERARQLLLYRYSKLEQARNRAKEMGHARGALFPWRTIAGTECSSFFPSGTAQYHISADVAYSYIQYYLAEEDQEFLLDYGAEVLFETARLWMEIGHYHEGKFHIDEVTGPDEYTCLVNNNYYTNVMAKYNLKWAARSYEVLQHSQNNGLQELCSRLGVTPEEVNRWQQAAEAMLLPYDSELGINPQDDTFLRKAVWDFENTPRDRYPLLLHYHPLTLYRYQVCKQADTLLAHFLLEDEQTEETIRRSYDYYEAITTHDSSLSSCIFSIMASKVGYHDKAYEYFIETARLDLDNTHGNTKDGLHMANMGGTWMAIVFGFAGMRLKESGLSLSPAIPDGWTKYAFRLTFRGRLIAVTIGRTDVELELLEGGALTLTLYGQPVELSPGATVRQTLIP</sequence>
<evidence type="ECO:0000259" key="7">
    <source>
        <dbReference type="Pfam" id="PF03633"/>
    </source>
</evidence>
<dbReference type="HOGENOM" id="CLU_006285_2_2_9"/>
<evidence type="ECO:0000256" key="4">
    <source>
        <dbReference type="PIRSR" id="PIRSR036289-50"/>
    </source>
</evidence>
<dbReference type="InterPro" id="IPR008928">
    <property type="entry name" value="6-hairpin_glycosidase_sf"/>
</dbReference>